<evidence type="ECO:0000259" key="8">
    <source>
        <dbReference type="PROSITE" id="PS50108"/>
    </source>
</evidence>
<dbReference type="OrthoDB" id="1022360at2759"/>
<feature type="compositionally biased region" description="Polar residues" evidence="7">
    <location>
        <begin position="86"/>
        <end position="98"/>
    </location>
</feature>
<dbReference type="SMART" id="SM00285">
    <property type="entry name" value="PBD"/>
    <property type="match status" value="1"/>
</dbReference>
<dbReference type="EMBL" id="OC930656">
    <property type="protein sequence ID" value="CAD7658787.1"/>
    <property type="molecule type" value="Genomic_DNA"/>
</dbReference>
<dbReference type="InterPro" id="IPR036936">
    <property type="entry name" value="CRIB_dom_sf"/>
</dbReference>
<dbReference type="InterPro" id="IPR033923">
    <property type="entry name" value="PAK_BD"/>
</dbReference>
<protein>
    <recommendedName>
        <fullName evidence="1">non-specific serine/threonine protein kinase</fullName>
        <ecNumber evidence="1">2.7.11.1</ecNumber>
    </recommendedName>
</protein>
<dbReference type="Proteomes" id="UP000728032">
    <property type="component" value="Unassembled WGS sequence"/>
</dbReference>
<dbReference type="EMBL" id="CAJPVJ010015831">
    <property type="protein sequence ID" value="CAG2175973.1"/>
    <property type="molecule type" value="Genomic_DNA"/>
</dbReference>
<dbReference type="GO" id="GO:0004674">
    <property type="term" value="F:protein serine/threonine kinase activity"/>
    <property type="evidence" value="ECO:0007669"/>
    <property type="project" value="UniProtKB-KW"/>
</dbReference>
<keyword evidence="6" id="KW-0067">ATP-binding</keyword>
<dbReference type="CDD" id="cd01093">
    <property type="entry name" value="CRIB_PAK_like"/>
    <property type="match status" value="1"/>
</dbReference>
<organism evidence="10">
    <name type="scientific">Oppiella nova</name>
    <dbReference type="NCBI Taxonomy" id="334625"/>
    <lineage>
        <taxon>Eukaryota</taxon>
        <taxon>Metazoa</taxon>
        <taxon>Ecdysozoa</taxon>
        <taxon>Arthropoda</taxon>
        <taxon>Chelicerata</taxon>
        <taxon>Arachnida</taxon>
        <taxon>Acari</taxon>
        <taxon>Acariformes</taxon>
        <taxon>Sarcoptiformes</taxon>
        <taxon>Oribatida</taxon>
        <taxon>Brachypylina</taxon>
        <taxon>Oppioidea</taxon>
        <taxon>Oppiidae</taxon>
        <taxon>Oppiella</taxon>
    </lineage>
</organism>
<evidence type="ECO:0000256" key="7">
    <source>
        <dbReference type="SAM" id="MobiDB-lite"/>
    </source>
</evidence>
<proteinExistence type="predicted"/>
<evidence type="ECO:0000256" key="5">
    <source>
        <dbReference type="ARBA" id="ARBA00022777"/>
    </source>
</evidence>
<keyword evidence="3" id="KW-0808">Transferase</keyword>
<feature type="region of interest" description="Disordered" evidence="7">
    <location>
        <begin position="86"/>
        <end position="117"/>
    </location>
</feature>
<accession>A0A7R9R0Y0</accession>
<dbReference type="Pfam" id="PF00786">
    <property type="entry name" value="PBD"/>
    <property type="match status" value="1"/>
</dbReference>
<reference evidence="10" key="1">
    <citation type="submission" date="2020-11" db="EMBL/GenBank/DDBJ databases">
        <authorList>
            <person name="Tran Van P."/>
        </authorList>
    </citation>
    <scope>NUCLEOTIDE SEQUENCE</scope>
</reference>
<dbReference type="EC" id="2.7.11.1" evidence="1"/>
<dbReference type="GO" id="GO:0005524">
    <property type="term" value="F:ATP binding"/>
    <property type="evidence" value="ECO:0007669"/>
    <property type="project" value="UniProtKB-KW"/>
</dbReference>
<gene>
    <name evidence="9" type="ORF">ONB1V03_LOCUS15407</name>
    <name evidence="10" type="ORF">ONB1V03_LOCUS21122</name>
</gene>
<evidence type="ECO:0000256" key="2">
    <source>
        <dbReference type="ARBA" id="ARBA00022527"/>
    </source>
</evidence>
<evidence type="ECO:0000313" key="11">
    <source>
        <dbReference type="Proteomes" id="UP000728032"/>
    </source>
</evidence>
<name>A0A7R9R0Y0_9ACAR</name>
<keyword evidence="5" id="KW-0418">Kinase</keyword>
<evidence type="ECO:0000256" key="6">
    <source>
        <dbReference type="ARBA" id="ARBA00022840"/>
    </source>
</evidence>
<evidence type="ECO:0000256" key="3">
    <source>
        <dbReference type="ARBA" id="ARBA00022679"/>
    </source>
</evidence>
<keyword evidence="2" id="KW-0723">Serine/threonine-protein kinase</keyword>
<dbReference type="EMBL" id="OC954143">
    <property type="protein sequence ID" value="CAD7664564.1"/>
    <property type="molecule type" value="Genomic_DNA"/>
</dbReference>
<dbReference type="FunFam" id="3.90.810.10:FF:000002">
    <property type="entry name" value="Non-specific serine/threonine protein kinase"/>
    <property type="match status" value="1"/>
</dbReference>
<dbReference type="InterPro" id="IPR000095">
    <property type="entry name" value="CRIB_dom"/>
</dbReference>
<evidence type="ECO:0000256" key="4">
    <source>
        <dbReference type="ARBA" id="ARBA00022741"/>
    </source>
</evidence>
<evidence type="ECO:0000313" key="9">
    <source>
        <dbReference type="EMBL" id="CAD7658787.1"/>
    </source>
</evidence>
<sequence>MFGKKKKKPTISSPTNFEHRVHTGFDRREGKFVGLPPQWLSLIQGNTNSLRPRPIVDPSNITHTEIMDIKSHTIVRGNSVVTTSQPMSRALVTRSNSLRKADSPPALRPNRVPPPLP</sequence>
<keyword evidence="4" id="KW-0547">Nucleotide-binding</keyword>
<dbReference type="AlphaFoldDB" id="A0A7R9R0Y0"/>
<dbReference type="PROSITE" id="PS50108">
    <property type="entry name" value="CRIB"/>
    <property type="match status" value="1"/>
</dbReference>
<dbReference type="EMBL" id="CAJPVJ010039318">
    <property type="protein sequence ID" value="CAG2181701.1"/>
    <property type="molecule type" value="Genomic_DNA"/>
</dbReference>
<evidence type="ECO:0000256" key="1">
    <source>
        <dbReference type="ARBA" id="ARBA00012513"/>
    </source>
</evidence>
<keyword evidence="11" id="KW-1185">Reference proteome</keyword>
<feature type="non-terminal residue" evidence="10">
    <location>
        <position position="117"/>
    </location>
</feature>
<feature type="region of interest" description="Disordered" evidence="7">
    <location>
        <begin position="1"/>
        <end position="22"/>
    </location>
</feature>
<feature type="domain" description="CRIB" evidence="8">
    <location>
        <begin position="11"/>
        <end position="24"/>
    </location>
</feature>
<evidence type="ECO:0000313" key="10">
    <source>
        <dbReference type="EMBL" id="CAD7664564.1"/>
    </source>
</evidence>
<dbReference type="Gene3D" id="3.90.810.10">
    <property type="entry name" value="CRIB domain"/>
    <property type="match status" value="1"/>
</dbReference>